<evidence type="ECO:0000256" key="2">
    <source>
        <dbReference type="ARBA" id="ARBA00023015"/>
    </source>
</evidence>
<keyword evidence="7" id="KW-1185">Reference proteome</keyword>
<dbReference type="PANTHER" id="PTHR46797">
    <property type="entry name" value="HTH-TYPE TRANSCRIPTIONAL REGULATOR"/>
    <property type="match status" value="1"/>
</dbReference>
<dbReference type="GO" id="GO:0003677">
    <property type="term" value="F:DNA binding"/>
    <property type="evidence" value="ECO:0007669"/>
    <property type="project" value="UniProtKB-KW"/>
</dbReference>
<evidence type="ECO:0000313" key="6">
    <source>
        <dbReference type="EMBL" id="MYZ47563.1"/>
    </source>
</evidence>
<organism evidence="6 7">
    <name type="scientific">Propylenella binzhouense</name>
    <dbReference type="NCBI Taxonomy" id="2555902"/>
    <lineage>
        <taxon>Bacteria</taxon>
        <taxon>Pseudomonadati</taxon>
        <taxon>Pseudomonadota</taxon>
        <taxon>Alphaproteobacteria</taxon>
        <taxon>Hyphomicrobiales</taxon>
        <taxon>Propylenellaceae</taxon>
        <taxon>Propylenella</taxon>
    </lineage>
</organism>
<dbReference type="EMBL" id="SPKJ01000017">
    <property type="protein sequence ID" value="MYZ47563.1"/>
    <property type="molecule type" value="Genomic_DNA"/>
</dbReference>
<dbReference type="GO" id="GO:0003700">
    <property type="term" value="F:DNA-binding transcription factor activity"/>
    <property type="evidence" value="ECO:0007669"/>
    <property type="project" value="TreeGrafter"/>
</dbReference>
<name>A0A964T345_9HYPH</name>
<evidence type="ECO:0000259" key="5">
    <source>
        <dbReference type="PROSITE" id="PS50943"/>
    </source>
</evidence>
<evidence type="ECO:0000256" key="1">
    <source>
        <dbReference type="ARBA" id="ARBA00007227"/>
    </source>
</evidence>
<keyword evidence="4" id="KW-0804">Transcription</keyword>
<dbReference type="Gene3D" id="1.10.260.40">
    <property type="entry name" value="lambda repressor-like DNA-binding domains"/>
    <property type="match status" value="1"/>
</dbReference>
<dbReference type="AlphaFoldDB" id="A0A964T345"/>
<dbReference type="RefSeq" id="WP_161139912.1">
    <property type="nucleotide sequence ID" value="NZ_SPKJ01000017.1"/>
</dbReference>
<dbReference type="PIRSF" id="PIRSF019251">
    <property type="entry name" value="Rv0465c"/>
    <property type="match status" value="1"/>
</dbReference>
<keyword evidence="2" id="KW-0805">Transcription regulation</keyword>
<dbReference type="Pfam" id="PF01381">
    <property type="entry name" value="HTH_3"/>
    <property type="match status" value="1"/>
</dbReference>
<dbReference type="InterPro" id="IPR026281">
    <property type="entry name" value="HTH_RamB"/>
</dbReference>
<dbReference type="PROSITE" id="PS50943">
    <property type="entry name" value="HTH_CROC1"/>
    <property type="match status" value="1"/>
</dbReference>
<dbReference type="InterPro" id="IPR001387">
    <property type="entry name" value="Cro/C1-type_HTH"/>
</dbReference>
<sequence length="509" mass="55367">MARVPVGYRLRECRRKRGITQAALAAEIGISASYLNLIEHGKREVAGRLLNRLAAALDLDLADLTGAEASRLVQDLTEISADPLVQDLGIDQAGAQEIVGRQPEWGRALVRLHRSYHRASALSEMLSDRLTHDATLLQASHELLTRMTSVRSFAEILSEHDELDPGRRRRFTALLAEESGKLGAIAKALFERLSDFGDSGRPSTPAEEVDDFIIDRQNYFPELEGAAEKIGHTRGGLAAWLAHRHGVSVVPASFDHAAPRGLYDRDARLFHAPAAMAPSTLRFQLARIAIMLEDTGTIRSLAEDPRLTTQEARERAVGALYSYGAGALLFPYDAFREAAERVRYDVDSLAGLFGGSIEQICHRLVTLRRPEAEGVPFAFMRVDPAGNISKRFSLPALQLPRYGGACPLWPVYGALRNPGSVLTQRVRLPDGREFLFIARVTTKPAAAFGAPAETHSILIACDAAAARRVVYGDATAGPPLETGINCHLCPRPGCPQRAFPSILAAQAGP</sequence>
<dbReference type="Pfam" id="PF06114">
    <property type="entry name" value="Peptidase_M78"/>
    <property type="match status" value="1"/>
</dbReference>
<dbReference type="GO" id="GO:0005829">
    <property type="term" value="C:cytosol"/>
    <property type="evidence" value="ECO:0007669"/>
    <property type="project" value="TreeGrafter"/>
</dbReference>
<dbReference type="SMART" id="SM00530">
    <property type="entry name" value="HTH_XRE"/>
    <property type="match status" value="1"/>
</dbReference>
<dbReference type="InterPro" id="IPR010359">
    <property type="entry name" value="IrrE_HExxH"/>
</dbReference>
<evidence type="ECO:0000256" key="3">
    <source>
        <dbReference type="ARBA" id="ARBA00023125"/>
    </source>
</evidence>
<dbReference type="Pfam" id="PF09856">
    <property type="entry name" value="ScfRs"/>
    <property type="match status" value="1"/>
</dbReference>
<dbReference type="PANTHER" id="PTHR46797:SF23">
    <property type="entry name" value="HTH-TYPE TRANSCRIPTIONAL REGULATOR SUTR"/>
    <property type="match status" value="1"/>
</dbReference>
<dbReference type="InterPro" id="IPR050807">
    <property type="entry name" value="TransReg_Diox_bact_type"/>
</dbReference>
<evidence type="ECO:0000313" key="7">
    <source>
        <dbReference type="Proteomes" id="UP000773614"/>
    </source>
</evidence>
<gene>
    <name evidence="6" type="ORF">E4O86_07540</name>
</gene>
<comment type="caution">
    <text evidence="6">The sequence shown here is derived from an EMBL/GenBank/DDBJ whole genome shotgun (WGS) entry which is preliminary data.</text>
</comment>
<protein>
    <submittedName>
        <fullName evidence="6">Helix-turn-helix domain-containing protein</fullName>
    </submittedName>
</protein>
<proteinExistence type="inferred from homology"/>
<dbReference type="InterPro" id="IPR010982">
    <property type="entry name" value="Lambda_DNA-bd_dom_sf"/>
</dbReference>
<dbReference type="Proteomes" id="UP000773614">
    <property type="component" value="Unassembled WGS sequence"/>
</dbReference>
<dbReference type="InterPro" id="IPR018653">
    <property type="entry name" value="ScfR_C"/>
</dbReference>
<dbReference type="CDD" id="cd00093">
    <property type="entry name" value="HTH_XRE"/>
    <property type="match status" value="1"/>
</dbReference>
<dbReference type="SUPFAM" id="SSF47413">
    <property type="entry name" value="lambda repressor-like DNA-binding domains"/>
    <property type="match status" value="1"/>
</dbReference>
<comment type="similarity">
    <text evidence="1">Belongs to the short-chain fatty acyl-CoA assimilation regulator (ScfR) family.</text>
</comment>
<evidence type="ECO:0000256" key="4">
    <source>
        <dbReference type="ARBA" id="ARBA00023163"/>
    </source>
</evidence>
<dbReference type="OrthoDB" id="1123084at2"/>
<accession>A0A964T345</accession>
<keyword evidence="3" id="KW-0238">DNA-binding</keyword>
<feature type="domain" description="HTH cro/C1-type" evidence="5">
    <location>
        <begin position="10"/>
        <end position="64"/>
    </location>
</feature>
<reference evidence="6" key="1">
    <citation type="submission" date="2019-03" db="EMBL/GenBank/DDBJ databases">
        <title>Afifella sp. nov., isolated from activated sludge.</title>
        <authorList>
            <person name="Li Q."/>
            <person name="Liu Y."/>
        </authorList>
    </citation>
    <scope>NUCLEOTIDE SEQUENCE</scope>
    <source>
        <strain evidence="6">L72</strain>
    </source>
</reference>